<sequence>MAENVTLARPYAEAVFALAREAGALDAWSGLLERLATVVADAQVQACFGNPRLSSQQITRLLVESSGREVSKEEANFVEVLVDNERAQYLPEIRELFEQLRSEHEGVRDAVVSSAFPIEPAALAALTADIEAHFKSKVRVAVEIDPELIGGIRIAVGDEVIDASVRGKLNTMAAALQN</sequence>
<comment type="caution">
    <text evidence="9">The sequence shown here is derived from an EMBL/GenBank/DDBJ whole genome shotgun (WGS) entry which is preliminary data.</text>
</comment>
<name>A0ABV2CNN7_9RHOO</name>
<evidence type="ECO:0000256" key="3">
    <source>
        <dbReference type="ARBA" id="ARBA00022781"/>
    </source>
</evidence>
<evidence type="ECO:0000256" key="6">
    <source>
        <dbReference type="ARBA" id="ARBA00023196"/>
    </source>
</evidence>
<dbReference type="SUPFAM" id="SSF47928">
    <property type="entry name" value="N-terminal domain of the delta subunit of the F1F0-ATP synthase"/>
    <property type="match status" value="1"/>
</dbReference>
<dbReference type="InterPro" id="IPR026015">
    <property type="entry name" value="ATP_synth_OSCP/delta_N_sf"/>
</dbReference>
<organism evidence="9 10">
    <name type="scientific">Uliginosibacterium paludis</name>
    <dbReference type="NCBI Taxonomy" id="1615952"/>
    <lineage>
        <taxon>Bacteria</taxon>
        <taxon>Pseudomonadati</taxon>
        <taxon>Pseudomonadota</taxon>
        <taxon>Betaproteobacteria</taxon>
        <taxon>Rhodocyclales</taxon>
        <taxon>Zoogloeaceae</taxon>
        <taxon>Uliginosibacterium</taxon>
    </lineage>
</organism>
<keyword evidence="8" id="KW-1003">Cell membrane</keyword>
<dbReference type="Proteomes" id="UP001548590">
    <property type="component" value="Unassembled WGS sequence"/>
</dbReference>
<evidence type="ECO:0000256" key="1">
    <source>
        <dbReference type="ARBA" id="ARBA00004370"/>
    </source>
</evidence>
<protein>
    <recommendedName>
        <fullName evidence="8">ATP synthase subunit delta</fullName>
    </recommendedName>
    <alternativeName>
        <fullName evidence="8">ATP synthase F(1) sector subunit delta</fullName>
    </alternativeName>
    <alternativeName>
        <fullName evidence="8">F-type ATPase subunit delta</fullName>
        <shortName evidence="8">F-ATPase subunit delta</shortName>
    </alternativeName>
</protein>
<keyword evidence="3 8" id="KW-0375">Hydrogen ion transport</keyword>
<proteinExistence type="inferred from homology"/>
<comment type="function">
    <text evidence="8">This protein is part of the stalk that links CF(0) to CF(1). It either transmits conformational changes from CF(0) to CF(1) or is implicated in proton conduction.</text>
</comment>
<evidence type="ECO:0000256" key="2">
    <source>
        <dbReference type="ARBA" id="ARBA00022448"/>
    </source>
</evidence>
<evidence type="ECO:0000256" key="4">
    <source>
        <dbReference type="ARBA" id="ARBA00023065"/>
    </source>
</evidence>
<keyword evidence="10" id="KW-1185">Reference proteome</keyword>
<evidence type="ECO:0000313" key="9">
    <source>
        <dbReference type="EMBL" id="MET1489530.1"/>
    </source>
</evidence>
<comment type="function">
    <text evidence="8">F(1)F(0) ATP synthase produces ATP from ADP in the presence of a proton or sodium gradient. F-type ATPases consist of two structural domains, F(1) containing the extramembraneous catalytic core and F(0) containing the membrane proton channel, linked together by a central stalk and a peripheral stalk. During catalysis, ATP synthesis in the catalytic domain of F(1) is coupled via a rotary mechanism of the central stalk subunits to proton translocation.</text>
</comment>
<dbReference type="PRINTS" id="PR00125">
    <property type="entry name" value="ATPASEDELTA"/>
</dbReference>
<gene>
    <name evidence="8" type="primary">atpH</name>
    <name evidence="9" type="ORF">ABVT11_06800</name>
</gene>
<comment type="subcellular location">
    <subcellularLocation>
        <location evidence="8">Cell membrane</location>
        <topology evidence="8">Peripheral membrane protein</topology>
    </subcellularLocation>
    <subcellularLocation>
        <location evidence="1">Membrane</location>
    </subcellularLocation>
</comment>
<dbReference type="RefSeq" id="WP_345925315.1">
    <property type="nucleotide sequence ID" value="NZ_JBDIVF010000002.1"/>
</dbReference>
<reference evidence="9 10" key="1">
    <citation type="submission" date="2024-07" db="EMBL/GenBank/DDBJ databases">
        <title>Uliginosibacterium paludis KCTC:42655.</title>
        <authorList>
            <person name="Kim M.K."/>
        </authorList>
    </citation>
    <scope>NUCLEOTIDE SEQUENCE [LARGE SCALE GENOMIC DNA]</scope>
    <source>
        <strain evidence="9 10">KCTC 42655</strain>
    </source>
</reference>
<keyword evidence="4 8" id="KW-0406">Ion transport</keyword>
<accession>A0ABV2CNN7</accession>
<comment type="similarity">
    <text evidence="8">Belongs to the ATPase delta chain family.</text>
</comment>
<evidence type="ECO:0000256" key="5">
    <source>
        <dbReference type="ARBA" id="ARBA00023136"/>
    </source>
</evidence>
<dbReference type="Gene3D" id="1.10.520.20">
    <property type="entry name" value="N-terminal domain of the delta subunit of the F1F0-ATP synthase"/>
    <property type="match status" value="1"/>
</dbReference>
<dbReference type="EMBL" id="JBEWLZ010000003">
    <property type="protein sequence ID" value="MET1489530.1"/>
    <property type="molecule type" value="Genomic_DNA"/>
</dbReference>
<keyword evidence="2 8" id="KW-0813">Transport</keyword>
<keyword evidence="5 8" id="KW-0472">Membrane</keyword>
<dbReference type="InterPro" id="IPR000711">
    <property type="entry name" value="ATPase_OSCP/dsu"/>
</dbReference>
<evidence type="ECO:0000256" key="8">
    <source>
        <dbReference type="HAMAP-Rule" id="MF_01416"/>
    </source>
</evidence>
<evidence type="ECO:0000256" key="7">
    <source>
        <dbReference type="ARBA" id="ARBA00023310"/>
    </source>
</evidence>
<evidence type="ECO:0000313" key="10">
    <source>
        <dbReference type="Proteomes" id="UP001548590"/>
    </source>
</evidence>
<dbReference type="Pfam" id="PF00213">
    <property type="entry name" value="OSCP"/>
    <property type="match status" value="1"/>
</dbReference>
<dbReference type="PANTHER" id="PTHR11910">
    <property type="entry name" value="ATP SYNTHASE DELTA CHAIN"/>
    <property type="match status" value="1"/>
</dbReference>
<dbReference type="NCBIfam" id="NF004402">
    <property type="entry name" value="PRK05758.2-2"/>
    <property type="match status" value="1"/>
</dbReference>
<keyword evidence="7 8" id="KW-0066">ATP synthesis</keyword>
<dbReference type="HAMAP" id="MF_01416">
    <property type="entry name" value="ATP_synth_delta_bact"/>
    <property type="match status" value="1"/>
</dbReference>
<dbReference type="NCBIfam" id="TIGR01145">
    <property type="entry name" value="ATP_synt_delta"/>
    <property type="match status" value="1"/>
</dbReference>
<keyword evidence="6 8" id="KW-0139">CF(1)</keyword>